<evidence type="ECO:0000313" key="1">
    <source>
        <dbReference type="EMBL" id="JAH62009.1"/>
    </source>
</evidence>
<accession>A0A0E9U7X0</accession>
<reference evidence="1" key="2">
    <citation type="journal article" date="2015" name="Fish Shellfish Immunol.">
        <title>Early steps in the European eel (Anguilla anguilla)-Vibrio vulnificus interaction in the gills: Role of the RtxA13 toxin.</title>
        <authorList>
            <person name="Callol A."/>
            <person name="Pajuelo D."/>
            <person name="Ebbesson L."/>
            <person name="Teles M."/>
            <person name="MacKenzie S."/>
            <person name="Amaro C."/>
        </authorList>
    </citation>
    <scope>NUCLEOTIDE SEQUENCE</scope>
</reference>
<dbReference type="EMBL" id="GBXM01046568">
    <property type="protein sequence ID" value="JAH62009.1"/>
    <property type="molecule type" value="Transcribed_RNA"/>
</dbReference>
<reference evidence="1" key="1">
    <citation type="submission" date="2014-11" db="EMBL/GenBank/DDBJ databases">
        <authorList>
            <person name="Amaro Gonzalez C."/>
        </authorList>
    </citation>
    <scope>NUCLEOTIDE SEQUENCE</scope>
</reference>
<name>A0A0E9U7X0_ANGAN</name>
<protein>
    <submittedName>
        <fullName evidence="1">Uncharacterized protein</fullName>
    </submittedName>
</protein>
<dbReference type="AlphaFoldDB" id="A0A0E9U7X0"/>
<sequence>MPMFSGVHSREELWVTCTREGKAAGFLLLATAP</sequence>
<proteinExistence type="predicted"/>
<organism evidence="1">
    <name type="scientific">Anguilla anguilla</name>
    <name type="common">European freshwater eel</name>
    <name type="synonym">Muraena anguilla</name>
    <dbReference type="NCBI Taxonomy" id="7936"/>
    <lineage>
        <taxon>Eukaryota</taxon>
        <taxon>Metazoa</taxon>
        <taxon>Chordata</taxon>
        <taxon>Craniata</taxon>
        <taxon>Vertebrata</taxon>
        <taxon>Euteleostomi</taxon>
        <taxon>Actinopterygii</taxon>
        <taxon>Neopterygii</taxon>
        <taxon>Teleostei</taxon>
        <taxon>Anguilliformes</taxon>
        <taxon>Anguillidae</taxon>
        <taxon>Anguilla</taxon>
    </lineage>
</organism>